<dbReference type="Pfam" id="PF00753">
    <property type="entry name" value="Lactamase_B"/>
    <property type="match status" value="1"/>
</dbReference>
<dbReference type="Gene3D" id="3.60.15.10">
    <property type="entry name" value="Ribonuclease Z/Hydroxyacylglutathione hydrolase-like"/>
    <property type="match status" value="1"/>
</dbReference>
<dbReference type="InterPro" id="IPR001279">
    <property type="entry name" value="Metallo-B-lactamas"/>
</dbReference>
<dbReference type="PROSITE" id="PS51318">
    <property type="entry name" value="TAT"/>
    <property type="match status" value="1"/>
</dbReference>
<dbReference type="SUPFAM" id="SSF56281">
    <property type="entry name" value="Metallo-hydrolase/oxidoreductase"/>
    <property type="match status" value="1"/>
</dbReference>
<dbReference type="AlphaFoldDB" id="A0A849IG12"/>
<dbReference type="GO" id="GO:0046872">
    <property type="term" value="F:metal ion binding"/>
    <property type="evidence" value="ECO:0007669"/>
    <property type="project" value="UniProtKB-KW"/>
</dbReference>
<organism evidence="6 7">
    <name type="scientific">Enterovirga aerilata</name>
    <dbReference type="NCBI Taxonomy" id="2730920"/>
    <lineage>
        <taxon>Bacteria</taxon>
        <taxon>Pseudomonadati</taxon>
        <taxon>Pseudomonadota</taxon>
        <taxon>Alphaproteobacteria</taxon>
        <taxon>Hyphomicrobiales</taxon>
        <taxon>Methylobacteriaceae</taxon>
        <taxon>Enterovirga</taxon>
    </lineage>
</organism>
<evidence type="ECO:0000256" key="2">
    <source>
        <dbReference type="ARBA" id="ARBA00022723"/>
    </source>
</evidence>
<dbReference type="EMBL" id="JABEPP010000007">
    <property type="protein sequence ID" value="NNM75155.1"/>
    <property type="molecule type" value="Genomic_DNA"/>
</dbReference>
<dbReference type="PANTHER" id="PTHR42978:SF6">
    <property type="entry name" value="QUORUM-QUENCHING LACTONASE YTNP-RELATED"/>
    <property type="match status" value="1"/>
</dbReference>
<comment type="caution">
    <text evidence="6">The sequence shown here is derived from an EMBL/GenBank/DDBJ whole genome shotgun (WGS) entry which is preliminary data.</text>
</comment>
<dbReference type="InterPro" id="IPR051013">
    <property type="entry name" value="MBL_superfamily_lactonases"/>
</dbReference>
<reference evidence="6 7" key="1">
    <citation type="submission" date="2020-04" db="EMBL/GenBank/DDBJ databases">
        <title>Enterovirga sp. isolate from soil.</title>
        <authorList>
            <person name="Chea S."/>
            <person name="Kim D.-U."/>
        </authorList>
    </citation>
    <scope>NUCLEOTIDE SEQUENCE [LARGE SCALE GENOMIC DNA]</scope>
    <source>
        <strain evidence="6 7">DB1703</strain>
    </source>
</reference>
<comment type="similarity">
    <text evidence="1">Belongs to the metallo-beta-lactamase superfamily.</text>
</comment>
<keyword evidence="2" id="KW-0479">Metal-binding</keyword>
<evidence type="ECO:0000313" key="7">
    <source>
        <dbReference type="Proteomes" id="UP000564885"/>
    </source>
</evidence>
<keyword evidence="3 6" id="KW-0378">Hydrolase</keyword>
<proteinExistence type="inferred from homology"/>
<evidence type="ECO:0000313" key="6">
    <source>
        <dbReference type="EMBL" id="NNM75155.1"/>
    </source>
</evidence>
<dbReference type="Proteomes" id="UP000564885">
    <property type="component" value="Unassembled WGS sequence"/>
</dbReference>
<keyword evidence="4" id="KW-0862">Zinc</keyword>
<name>A0A849IG12_9HYPH</name>
<evidence type="ECO:0000259" key="5">
    <source>
        <dbReference type="SMART" id="SM00849"/>
    </source>
</evidence>
<evidence type="ECO:0000256" key="1">
    <source>
        <dbReference type="ARBA" id="ARBA00007749"/>
    </source>
</evidence>
<accession>A0A849IG12</accession>
<dbReference type="InterPro" id="IPR006311">
    <property type="entry name" value="TAT_signal"/>
</dbReference>
<evidence type="ECO:0000256" key="3">
    <source>
        <dbReference type="ARBA" id="ARBA00022801"/>
    </source>
</evidence>
<protein>
    <submittedName>
        <fullName evidence="6">MBL fold metallo-hydrolase</fullName>
    </submittedName>
</protein>
<dbReference type="RefSeq" id="WP_171220648.1">
    <property type="nucleotide sequence ID" value="NZ_JABEPP010000007.1"/>
</dbReference>
<dbReference type="GO" id="GO:0016787">
    <property type="term" value="F:hydrolase activity"/>
    <property type="evidence" value="ECO:0007669"/>
    <property type="project" value="UniProtKB-KW"/>
</dbReference>
<keyword evidence="7" id="KW-1185">Reference proteome</keyword>
<gene>
    <name evidence="6" type="ORF">HJG44_22605</name>
</gene>
<evidence type="ECO:0000256" key="4">
    <source>
        <dbReference type="ARBA" id="ARBA00022833"/>
    </source>
</evidence>
<dbReference type="PANTHER" id="PTHR42978">
    <property type="entry name" value="QUORUM-QUENCHING LACTONASE YTNP-RELATED-RELATED"/>
    <property type="match status" value="1"/>
</dbReference>
<feature type="domain" description="Metallo-beta-lactamase" evidence="5">
    <location>
        <begin position="96"/>
        <end position="299"/>
    </location>
</feature>
<dbReference type="SMART" id="SM00849">
    <property type="entry name" value="Lactamase_B"/>
    <property type="match status" value="1"/>
</dbReference>
<dbReference type="CDD" id="cd07720">
    <property type="entry name" value="OPHC2-like_MBL-fold"/>
    <property type="match status" value="1"/>
</dbReference>
<dbReference type="InterPro" id="IPR036866">
    <property type="entry name" value="RibonucZ/Hydroxyglut_hydro"/>
</dbReference>
<sequence>MTETTFTRRHALLGAAIGSGALALGLPRPGLAKAPMLGTPAPYFYRFKLGGAEATIVSDGTLPLGNPHTNFTGLSPQEMDKQLTDNFLPTTNAVLEQNVLILNTGDRMVLFDTGMGSLQLFGPTTGKLLRTMKQAGIDPNDIDAVVMSHAHVDHCGGNVGDDGRSNFPNAQFYISQADFDFWTDETKVAKEFKAFLDTARKNLLPVRDRLVFIKDGQEFLPGITALAAPGHTVGHTIFMISSGNSQLCYIGDLTHHPVLLMEKPRTQFAYDTDPRQSAETRVKMLTMLAEKRIPILAYHFAWPGLGHVAKAGEGFRYYPEPMKMEM</sequence>